<organism evidence="12">
    <name type="scientific">Micromonas pusilla (strain CCMP1545)</name>
    <name type="common">Picoplanktonic green alga</name>
    <dbReference type="NCBI Taxonomy" id="564608"/>
    <lineage>
        <taxon>Eukaryota</taxon>
        <taxon>Viridiplantae</taxon>
        <taxon>Chlorophyta</taxon>
        <taxon>Mamiellophyceae</taxon>
        <taxon>Mamiellales</taxon>
        <taxon>Mamiellaceae</taxon>
        <taxon>Micromonas</taxon>
    </lineage>
</organism>
<dbReference type="Pfam" id="PF02233">
    <property type="entry name" value="PNTB"/>
    <property type="match status" value="1"/>
</dbReference>
<dbReference type="KEGG" id="mpp:MICPUCDRAFT_10935"/>
<dbReference type="GO" id="GO:0006740">
    <property type="term" value="P:NADPH regeneration"/>
    <property type="evidence" value="ECO:0007669"/>
    <property type="project" value="TreeGrafter"/>
</dbReference>
<dbReference type="RefSeq" id="XP_003059737.1">
    <property type="nucleotide sequence ID" value="XM_003059691.1"/>
</dbReference>
<evidence type="ECO:0000256" key="6">
    <source>
        <dbReference type="ARBA" id="ARBA00022989"/>
    </source>
</evidence>
<evidence type="ECO:0000256" key="8">
    <source>
        <dbReference type="ARBA" id="ARBA00023136"/>
    </source>
</evidence>
<dbReference type="STRING" id="564608.C1MVE4"/>
<reference evidence="11 12" key="1">
    <citation type="journal article" date="2009" name="Science">
        <title>Green evolution and dynamic adaptations revealed by genomes of the marine picoeukaryotes Micromonas.</title>
        <authorList>
            <person name="Worden A.Z."/>
            <person name="Lee J.H."/>
            <person name="Mock T."/>
            <person name="Rouze P."/>
            <person name="Simmons M.P."/>
            <person name="Aerts A.L."/>
            <person name="Allen A.E."/>
            <person name="Cuvelier M.L."/>
            <person name="Derelle E."/>
            <person name="Everett M.V."/>
            <person name="Foulon E."/>
            <person name="Grimwood J."/>
            <person name="Gundlach H."/>
            <person name="Henrissat B."/>
            <person name="Napoli C."/>
            <person name="McDonald S.M."/>
            <person name="Parker M.S."/>
            <person name="Rombauts S."/>
            <person name="Salamov A."/>
            <person name="Von Dassow P."/>
            <person name="Badger J.H."/>
            <person name="Coutinho P.M."/>
            <person name="Demir E."/>
            <person name="Dubchak I."/>
            <person name="Gentemann C."/>
            <person name="Eikrem W."/>
            <person name="Gready J.E."/>
            <person name="John U."/>
            <person name="Lanier W."/>
            <person name="Lindquist E.A."/>
            <person name="Lucas S."/>
            <person name="Mayer K.F."/>
            <person name="Moreau H."/>
            <person name="Not F."/>
            <person name="Otillar R."/>
            <person name="Panaud O."/>
            <person name="Pangilinan J."/>
            <person name="Paulsen I."/>
            <person name="Piegu B."/>
            <person name="Poliakov A."/>
            <person name="Robbens S."/>
            <person name="Schmutz J."/>
            <person name="Toulza E."/>
            <person name="Wyss T."/>
            <person name="Zelensky A."/>
            <person name="Zhou K."/>
            <person name="Armbrust E.V."/>
            <person name="Bhattacharya D."/>
            <person name="Goodenough U.W."/>
            <person name="Van de Peer Y."/>
            <person name="Grigoriev I.V."/>
        </authorList>
    </citation>
    <scope>NUCLEOTIDE SEQUENCE [LARGE SCALE GENOMIC DNA]</scope>
    <source>
        <strain evidence="11 12">CCMP1545</strain>
    </source>
</reference>
<evidence type="ECO:0000256" key="7">
    <source>
        <dbReference type="ARBA" id="ARBA00023027"/>
    </source>
</evidence>
<feature type="domain" description="NADP transhydrogenase beta-like" evidence="10">
    <location>
        <begin position="2"/>
        <end position="147"/>
    </location>
</feature>
<dbReference type="GO" id="GO:0008750">
    <property type="term" value="F:proton-translocating NAD(P)+ transhydrogenase activity"/>
    <property type="evidence" value="ECO:0007669"/>
    <property type="project" value="UniProtKB-EC"/>
</dbReference>
<name>C1MVE4_MICPC</name>
<evidence type="ECO:0000256" key="5">
    <source>
        <dbReference type="ARBA" id="ARBA00022967"/>
    </source>
</evidence>
<gene>
    <name evidence="11" type="ORF">MICPUCDRAFT_10935</name>
</gene>
<evidence type="ECO:0000256" key="9">
    <source>
        <dbReference type="ARBA" id="ARBA00048202"/>
    </source>
</evidence>
<keyword evidence="7" id="KW-0520">NAD</keyword>
<evidence type="ECO:0000256" key="3">
    <source>
        <dbReference type="ARBA" id="ARBA00022692"/>
    </source>
</evidence>
<protein>
    <recommendedName>
        <fullName evidence="2">proton-translocating NAD(P)(+) transhydrogenase</fullName>
        <ecNumber evidence="2">7.1.1.1</ecNumber>
    </recommendedName>
</protein>
<dbReference type="Proteomes" id="UP000001876">
    <property type="component" value="Unassembled WGS sequence"/>
</dbReference>
<dbReference type="GO" id="GO:0005743">
    <property type="term" value="C:mitochondrial inner membrane"/>
    <property type="evidence" value="ECO:0007669"/>
    <property type="project" value="TreeGrafter"/>
</dbReference>
<keyword evidence="12" id="KW-1185">Reference proteome</keyword>
<evidence type="ECO:0000256" key="4">
    <source>
        <dbReference type="ARBA" id="ARBA00022857"/>
    </source>
</evidence>
<evidence type="ECO:0000256" key="2">
    <source>
        <dbReference type="ARBA" id="ARBA00012943"/>
    </source>
</evidence>
<comment type="catalytic activity">
    <reaction evidence="9">
        <text>NAD(+) + NADPH + H(+)(in) = NADH + NADP(+) + H(+)(out)</text>
        <dbReference type="Rhea" id="RHEA:47992"/>
        <dbReference type="ChEBI" id="CHEBI:15378"/>
        <dbReference type="ChEBI" id="CHEBI:57540"/>
        <dbReference type="ChEBI" id="CHEBI:57783"/>
        <dbReference type="ChEBI" id="CHEBI:57945"/>
        <dbReference type="ChEBI" id="CHEBI:58349"/>
        <dbReference type="EC" id="7.1.1.1"/>
    </reaction>
</comment>
<evidence type="ECO:0000256" key="1">
    <source>
        <dbReference type="ARBA" id="ARBA00004141"/>
    </source>
</evidence>
<dbReference type="EMBL" id="GG663741">
    <property type="protein sequence ID" value="EEH55689.1"/>
    <property type="molecule type" value="Genomic_DNA"/>
</dbReference>
<keyword evidence="6" id="KW-1133">Transmembrane helix</keyword>
<dbReference type="eggNOG" id="ENOG502QQ0A">
    <property type="taxonomic scope" value="Eukaryota"/>
</dbReference>
<keyword evidence="8" id="KW-0472">Membrane</keyword>
<dbReference type="OMA" id="NDCVNSA"/>
<dbReference type="InterPro" id="IPR034300">
    <property type="entry name" value="PNTB-like"/>
</dbReference>
<dbReference type="EC" id="7.1.1.1" evidence="2"/>
<keyword evidence="4" id="KW-0521">NADP</keyword>
<feature type="non-terminal residue" evidence="11">
    <location>
        <position position="1"/>
    </location>
</feature>
<dbReference type="GO" id="GO:0050661">
    <property type="term" value="F:NADP binding"/>
    <property type="evidence" value="ECO:0007669"/>
    <property type="project" value="TreeGrafter"/>
</dbReference>
<dbReference type="InterPro" id="IPR029035">
    <property type="entry name" value="DHS-like_NAD/FAD-binding_dom"/>
</dbReference>
<dbReference type="OrthoDB" id="37244at2759"/>
<dbReference type="AlphaFoldDB" id="C1MVE4"/>
<keyword evidence="5" id="KW-1278">Translocase</keyword>
<evidence type="ECO:0000313" key="11">
    <source>
        <dbReference type="EMBL" id="EEH55689.1"/>
    </source>
</evidence>
<dbReference type="PANTHER" id="PTHR10160:SF19">
    <property type="entry name" value="PROTON-TRANSLOCATING NAD(P)(+) TRANSHYDROGENASE"/>
    <property type="match status" value="1"/>
</dbReference>
<sequence>DAKKVLIVPGYGLAVSKAQYAMADLIELLRESGKDVVVAVHPVAGRMPGQLNVLLAEAGVPYDVVKEMEEVENDVDKYDVSLVVGANDTVNPSAVEDPNSELAGMPVIQVWRGSTPFPKVLVLKRSLAGGYADVENPLFFNSNTNMTDG</sequence>
<comment type="subcellular location">
    <subcellularLocation>
        <location evidence="1">Membrane</location>
        <topology evidence="1">Multi-pass membrane protein</topology>
    </subcellularLocation>
</comment>
<proteinExistence type="predicted"/>
<dbReference type="SUPFAM" id="SSF52467">
    <property type="entry name" value="DHS-like NAD/FAD-binding domain"/>
    <property type="match status" value="1"/>
</dbReference>
<dbReference type="PANTHER" id="PTHR10160">
    <property type="entry name" value="NAD(P) TRANSHYDROGENASE"/>
    <property type="match status" value="1"/>
</dbReference>
<evidence type="ECO:0000313" key="12">
    <source>
        <dbReference type="Proteomes" id="UP000001876"/>
    </source>
</evidence>
<evidence type="ECO:0000259" key="10">
    <source>
        <dbReference type="Pfam" id="PF02233"/>
    </source>
</evidence>
<dbReference type="Gene3D" id="3.40.50.1220">
    <property type="entry name" value="TPP-binding domain"/>
    <property type="match status" value="1"/>
</dbReference>
<dbReference type="GeneID" id="9685176"/>
<accession>C1MVE4</accession>
<keyword evidence="3" id="KW-0812">Transmembrane</keyword>
<feature type="non-terminal residue" evidence="11">
    <location>
        <position position="149"/>
    </location>
</feature>